<evidence type="ECO:0000313" key="4">
    <source>
        <dbReference type="Proteomes" id="UP000037729"/>
    </source>
</evidence>
<dbReference type="Pfam" id="PF10262">
    <property type="entry name" value="Rdx"/>
    <property type="match status" value="1"/>
</dbReference>
<dbReference type="NCBIfam" id="TIGR02174">
    <property type="entry name" value="CXXU_selWTH"/>
    <property type="match status" value="1"/>
</dbReference>
<dbReference type="Gene3D" id="3.40.30.10">
    <property type="entry name" value="Glutaredoxin"/>
    <property type="match status" value="1"/>
</dbReference>
<dbReference type="OrthoDB" id="33017at2157"/>
<gene>
    <name evidence="2" type="ORF">AMS69_00270</name>
    <name evidence="3" type="ORF">GOC83_14130</name>
</gene>
<dbReference type="EMBL" id="LIUF01000001">
    <property type="protein sequence ID" value="KOX94332.1"/>
    <property type="molecule type" value="Genomic_DNA"/>
</dbReference>
<reference evidence="2 4" key="1">
    <citation type="submission" date="2015-08" db="EMBL/GenBank/DDBJ databases">
        <title>Genomes of Isolates from Cabo Rojo, PR.</title>
        <authorList>
            <person name="Sanchez-Nieves R.L."/>
            <person name="Montalvo-Rodriguez R."/>
        </authorList>
    </citation>
    <scope>NUCLEOTIDE SEQUENCE [LARGE SCALE GENOMIC DNA]</scope>
    <source>
        <strain evidence="2 4">SL3</strain>
    </source>
</reference>
<dbReference type="Proteomes" id="UP000610611">
    <property type="component" value="Unassembled WGS sequence"/>
</dbReference>
<evidence type="ECO:0000256" key="1">
    <source>
        <dbReference type="ARBA" id="ARBA00023284"/>
    </source>
</evidence>
<dbReference type="RefSeq" id="WP_053966107.1">
    <property type="nucleotide sequence ID" value="NZ_JAWJXX010000009.1"/>
</dbReference>
<keyword evidence="4" id="KW-1185">Reference proteome</keyword>
<evidence type="ECO:0000313" key="3">
    <source>
        <dbReference type="EMBL" id="NLV07267.1"/>
    </source>
</evidence>
<dbReference type="AlphaFoldDB" id="A0A0M9ALD5"/>
<comment type="caution">
    <text evidence="2">The sequence shown here is derived from an EMBL/GenBank/DDBJ whole genome shotgun (WGS) entry which is preliminary data.</text>
</comment>
<dbReference type="SUPFAM" id="SSF52833">
    <property type="entry name" value="Thioredoxin-like"/>
    <property type="match status" value="1"/>
</dbReference>
<organism evidence="2 4">
    <name type="scientific">Haloarcula rubripromontorii</name>
    <dbReference type="NCBI Taxonomy" id="1705562"/>
    <lineage>
        <taxon>Archaea</taxon>
        <taxon>Methanobacteriati</taxon>
        <taxon>Methanobacteriota</taxon>
        <taxon>Stenosarchaea group</taxon>
        <taxon>Halobacteria</taxon>
        <taxon>Halobacteriales</taxon>
        <taxon>Haloarculaceae</taxon>
        <taxon>Haloarcula</taxon>
    </lineage>
</organism>
<keyword evidence="1" id="KW-0676">Redox-active center</keyword>
<accession>A0A0M9ALD5</accession>
<dbReference type="EMBL" id="WOWB01000001">
    <property type="protein sequence ID" value="NLV07267.1"/>
    <property type="molecule type" value="Genomic_DNA"/>
</dbReference>
<reference evidence="3" key="2">
    <citation type="submission" date="2019-12" db="EMBL/GenBank/DDBJ databases">
        <title>The whole-genome sequencing of Haloarcula japonica strain pws8.</title>
        <authorList>
            <person name="Verma D.K."/>
            <person name="Gopal K."/>
            <person name="Prasad E.S."/>
        </authorList>
    </citation>
    <scope>NUCLEOTIDE SEQUENCE</scope>
    <source>
        <strain evidence="3">Pws8</strain>
    </source>
</reference>
<dbReference type="InterPro" id="IPR011893">
    <property type="entry name" value="Selenoprotein_Rdx-typ"/>
</dbReference>
<dbReference type="STRING" id="1705562.AMS69_00270"/>
<evidence type="ECO:0000313" key="2">
    <source>
        <dbReference type="EMBL" id="KOX94332.1"/>
    </source>
</evidence>
<dbReference type="Proteomes" id="UP000037729">
    <property type="component" value="Unassembled WGS sequence"/>
</dbReference>
<dbReference type="PATRIC" id="fig|1705562.3.peg.986"/>
<dbReference type="InterPro" id="IPR036249">
    <property type="entry name" value="Thioredoxin-like_sf"/>
</dbReference>
<sequence length="79" mass="8958">MSTVEIEYCVPCGFRERAVRAQQAILSGLERELDSVRLVMGDHGVFRISVDDETVYDKAEAGDEFDVDAIVREIRSYVM</sequence>
<protein>
    <submittedName>
        <fullName evidence="3">SelT/SelW/SelH family protein</fullName>
    </submittedName>
    <submittedName>
        <fullName evidence="2">Selenoprotein</fullName>
    </submittedName>
</protein>
<proteinExistence type="predicted"/>
<name>A0A0M9ALD5_9EURY</name>